<reference evidence="2 3" key="1">
    <citation type="submission" date="2018-07" db="EMBL/GenBank/DDBJ databases">
        <title>Sequencing the genomes of 1000 actinobacteria strains.</title>
        <authorList>
            <person name="Klenk H.-P."/>
        </authorList>
    </citation>
    <scope>NUCLEOTIDE SEQUENCE [LARGE SCALE GENOMIC DNA]</scope>
    <source>
        <strain evidence="2 3">DSM 14442</strain>
    </source>
</reference>
<evidence type="ECO:0000313" key="3">
    <source>
        <dbReference type="Proteomes" id="UP000256727"/>
    </source>
</evidence>
<dbReference type="EMBL" id="QREH01000001">
    <property type="protein sequence ID" value="REE02818.1"/>
    <property type="molecule type" value="Genomic_DNA"/>
</dbReference>
<keyword evidence="3" id="KW-1185">Reference proteome</keyword>
<dbReference type="Proteomes" id="UP000256727">
    <property type="component" value="Unassembled WGS sequence"/>
</dbReference>
<evidence type="ECO:0000313" key="2">
    <source>
        <dbReference type="EMBL" id="REE02818.1"/>
    </source>
</evidence>
<name>A0A3D9L8Y1_9MICC</name>
<accession>A0A3D9L8Y1</accession>
<feature type="region of interest" description="Disordered" evidence="1">
    <location>
        <begin position="1"/>
        <end position="24"/>
    </location>
</feature>
<proteinExistence type="predicted"/>
<dbReference type="AlphaFoldDB" id="A0A3D9L8Y1"/>
<organism evidence="2 3">
    <name type="scientific">Citricoccus muralis</name>
    <dbReference type="NCBI Taxonomy" id="169134"/>
    <lineage>
        <taxon>Bacteria</taxon>
        <taxon>Bacillati</taxon>
        <taxon>Actinomycetota</taxon>
        <taxon>Actinomycetes</taxon>
        <taxon>Micrococcales</taxon>
        <taxon>Micrococcaceae</taxon>
        <taxon>Citricoccus</taxon>
    </lineage>
</organism>
<protein>
    <submittedName>
        <fullName evidence="2">Uncharacterized protein</fullName>
    </submittedName>
</protein>
<gene>
    <name evidence="2" type="ORF">C8E99_0603</name>
</gene>
<comment type="caution">
    <text evidence="2">The sequence shown here is derived from an EMBL/GenBank/DDBJ whole genome shotgun (WGS) entry which is preliminary data.</text>
</comment>
<evidence type="ECO:0000256" key="1">
    <source>
        <dbReference type="SAM" id="MobiDB-lite"/>
    </source>
</evidence>
<sequence length="76" mass="7985">MVSARTVRRDIGESPGEYDADPVTFSGDRAGVVLQGVPDGSGTVQAFGKAGTASPAISSMTRTTWQEYPNSLSYQT</sequence>